<evidence type="ECO:0000256" key="1">
    <source>
        <dbReference type="SAM" id="MobiDB-lite"/>
    </source>
</evidence>
<protein>
    <recommendedName>
        <fullName evidence="4">F-box domain-containing protein</fullName>
    </recommendedName>
</protein>
<evidence type="ECO:0000313" key="3">
    <source>
        <dbReference type="Proteomes" id="UP001305779"/>
    </source>
</evidence>
<comment type="caution">
    <text evidence="2">The sequence shown here is derived from an EMBL/GenBank/DDBJ whole genome shotgun (WGS) entry which is preliminary data.</text>
</comment>
<name>A0ABR0F1U5_ZASCE</name>
<feature type="region of interest" description="Disordered" evidence="1">
    <location>
        <begin position="316"/>
        <end position="339"/>
    </location>
</feature>
<feature type="compositionally biased region" description="Low complexity" evidence="1">
    <location>
        <begin position="77"/>
        <end position="89"/>
    </location>
</feature>
<dbReference type="EMBL" id="JAXOVC010000001">
    <property type="protein sequence ID" value="KAK4507306.1"/>
    <property type="molecule type" value="Genomic_DNA"/>
</dbReference>
<gene>
    <name evidence="2" type="ORF">PRZ48_001041</name>
</gene>
<sequence>MSALQLQSSKCPTLANHISNEHFQTLTRSEPLMARPKEDTLTPIRIRGKRRGTPAEKWHHGKRRNPELQKRRTPQEKTSSATSSATSPSRPRKRRRRDAGESALERLPAEVTQMIFEYSSNIDLPLTSRALASTLSKSQHLQHQLATEILLPVLGNTTAARAELSRATRLLNSRFMTWPFFVAWLRSHVAAHSQPSGDSGESPDDLGHAIRLWSSLGPSPGLLPPKKLLDPVNGFTQESCNLLAVLAHGVRDLPRKDAAYGELAYEGLIKAIKEANKDVVSLMLGMGVVASTETLKAAVTEGGCNEDIVRMLLYQPGHNDPTNMSSSRSETQGNGEEGTIDLLDPEVWAWAEEAQKQGSQKGEWLVAELRNAQQRRNESET</sequence>
<feature type="region of interest" description="Disordered" evidence="1">
    <location>
        <begin position="25"/>
        <end position="106"/>
    </location>
</feature>
<evidence type="ECO:0000313" key="2">
    <source>
        <dbReference type="EMBL" id="KAK4507306.1"/>
    </source>
</evidence>
<dbReference type="Proteomes" id="UP001305779">
    <property type="component" value="Unassembled WGS sequence"/>
</dbReference>
<evidence type="ECO:0008006" key="4">
    <source>
        <dbReference type="Google" id="ProtNLM"/>
    </source>
</evidence>
<keyword evidence="3" id="KW-1185">Reference proteome</keyword>
<accession>A0ABR0F1U5</accession>
<organism evidence="2 3">
    <name type="scientific">Zasmidium cellare</name>
    <name type="common">Wine cellar mold</name>
    <name type="synonym">Racodium cellare</name>
    <dbReference type="NCBI Taxonomy" id="395010"/>
    <lineage>
        <taxon>Eukaryota</taxon>
        <taxon>Fungi</taxon>
        <taxon>Dikarya</taxon>
        <taxon>Ascomycota</taxon>
        <taxon>Pezizomycotina</taxon>
        <taxon>Dothideomycetes</taxon>
        <taxon>Dothideomycetidae</taxon>
        <taxon>Mycosphaerellales</taxon>
        <taxon>Mycosphaerellaceae</taxon>
        <taxon>Zasmidium</taxon>
    </lineage>
</organism>
<feature type="compositionally biased region" description="Polar residues" evidence="1">
    <location>
        <begin position="320"/>
        <end position="334"/>
    </location>
</feature>
<feature type="compositionally biased region" description="Basic and acidic residues" evidence="1">
    <location>
        <begin position="53"/>
        <end position="75"/>
    </location>
</feature>
<proteinExistence type="predicted"/>
<reference evidence="2 3" key="1">
    <citation type="journal article" date="2023" name="G3 (Bethesda)">
        <title>A chromosome-level genome assembly of Zasmidium syzygii isolated from banana leaves.</title>
        <authorList>
            <person name="van Westerhoven A.C."/>
            <person name="Mehrabi R."/>
            <person name="Talebi R."/>
            <person name="Steentjes M.B.F."/>
            <person name="Corcolon B."/>
            <person name="Chong P.A."/>
            <person name="Kema G.H.J."/>
            <person name="Seidl M.F."/>
        </authorList>
    </citation>
    <scope>NUCLEOTIDE SEQUENCE [LARGE SCALE GENOMIC DNA]</scope>
    <source>
        <strain evidence="2 3">P124</strain>
    </source>
</reference>